<dbReference type="AlphaFoldDB" id="A0A0F9MGX5"/>
<gene>
    <name evidence="10" type="ORF">LCGC14_1385510</name>
</gene>
<dbReference type="SUPFAM" id="SSF56796">
    <property type="entry name" value="Dehydroquinate synthase-like"/>
    <property type="match status" value="1"/>
</dbReference>
<evidence type="ECO:0000256" key="4">
    <source>
        <dbReference type="ARBA" id="ARBA00022857"/>
    </source>
</evidence>
<reference evidence="10" key="1">
    <citation type="journal article" date="2015" name="Nature">
        <title>Complex archaea that bridge the gap between prokaryotes and eukaryotes.</title>
        <authorList>
            <person name="Spang A."/>
            <person name="Saw J.H."/>
            <person name="Jorgensen S.L."/>
            <person name="Zaremba-Niedzwiedzka K."/>
            <person name="Martijn J."/>
            <person name="Lind A.E."/>
            <person name="van Eijk R."/>
            <person name="Schleper C."/>
            <person name="Guy L."/>
            <person name="Ettema T.J."/>
        </authorList>
    </citation>
    <scope>NUCLEOTIDE SEQUENCE</scope>
</reference>
<evidence type="ECO:0000313" key="10">
    <source>
        <dbReference type="EMBL" id="KKM75905.1"/>
    </source>
</evidence>
<dbReference type="GO" id="GO:0016614">
    <property type="term" value="F:oxidoreductase activity, acting on CH-OH group of donors"/>
    <property type="evidence" value="ECO:0007669"/>
    <property type="project" value="InterPro"/>
</dbReference>
<keyword evidence="2" id="KW-0444">Lipid biosynthesis</keyword>
<evidence type="ECO:0000256" key="2">
    <source>
        <dbReference type="ARBA" id="ARBA00022516"/>
    </source>
</evidence>
<dbReference type="PANTHER" id="PTHR43616">
    <property type="entry name" value="GLYCEROL DEHYDROGENASE"/>
    <property type="match status" value="1"/>
</dbReference>
<evidence type="ECO:0000256" key="7">
    <source>
        <dbReference type="ARBA" id="ARBA00023098"/>
    </source>
</evidence>
<dbReference type="InterPro" id="IPR016205">
    <property type="entry name" value="Glycerol_DH"/>
</dbReference>
<dbReference type="EMBL" id="LAZR01008896">
    <property type="protein sequence ID" value="KKM75905.1"/>
    <property type="molecule type" value="Genomic_DNA"/>
</dbReference>
<proteinExistence type="predicted"/>
<keyword evidence="3" id="KW-0479">Metal-binding</keyword>
<accession>A0A0F9MGX5</accession>
<evidence type="ECO:0008006" key="11">
    <source>
        <dbReference type="Google" id="ProtNLM"/>
    </source>
</evidence>
<sequence>MENMDLFGKTFDCVCGRSHSIVPREVVYGDDAMAQLPAVCARATEGRSVVMLMDVRTRAAAGGEAARILSDAGWQVTELLVPDPGPGRSPICDDHTMDALAPDIGRPDLILPVGSGVVSDLGKWAAMDRSLPYLTVATAASMNGYASSNIAPTVRGVKRLVYGRAPVAVLASPAVLADAPREMTASGLGDVLAKSVSSTDWRLNHVLFEDYYCPRSVGLIEQIEPMYMDRPEELRAGEGGAMEALFSALLLTGVAMTMAETSAPSSGAEHLIGHSLDMMSSVDGAEHDLHGRQVGVGTILASELYRRVLATESPQFAAPVEQVDRAFWDQLADVVEEEYTQKVPRLHQAAETLSSCGVWDELRAELAPMVRSPEQVRDCLARAGAAYRAEDIKCTPERLLAALLHAHEMRPRFTVLDLARLMGILPTAAEEIVDAWT</sequence>
<name>A0A0F9MGX5_9ZZZZ</name>
<dbReference type="GO" id="GO:0008654">
    <property type="term" value="P:phospholipid biosynthetic process"/>
    <property type="evidence" value="ECO:0007669"/>
    <property type="project" value="UniProtKB-KW"/>
</dbReference>
<keyword evidence="5" id="KW-0560">Oxidoreductase</keyword>
<evidence type="ECO:0000256" key="1">
    <source>
        <dbReference type="ARBA" id="ARBA00022490"/>
    </source>
</evidence>
<comment type="caution">
    <text evidence="10">The sequence shown here is derived from an EMBL/GenBank/DDBJ whole genome shotgun (WGS) entry which is preliminary data.</text>
</comment>
<protein>
    <recommendedName>
        <fullName evidence="11">Alcohol dehydrogenase iron-type/glycerol dehydrogenase GldA domain-containing protein</fullName>
    </recommendedName>
</protein>
<dbReference type="InterPro" id="IPR032837">
    <property type="entry name" value="G1PDH"/>
</dbReference>
<evidence type="ECO:0000256" key="5">
    <source>
        <dbReference type="ARBA" id="ARBA00023002"/>
    </source>
</evidence>
<keyword evidence="9" id="KW-1208">Phospholipid metabolism</keyword>
<dbReference type="Gene3D" id="3.40.50.1970">
    <property type="match status" value="1"/>
</dbReference>
<keyword evidence="6" id="KW-0520">NAD</keyword>
<dbReference type="GO" id="GO:0046872">
    <property type="term" value="F:metal ion binding"/>
    <property type="evidence" value="ECO:0007669"/>
    <property type="project" value="UniProtKB-KW"/>
</dbReference>
<dbReference type="PANTHER" id="PTHR43616:SF5">
    <property type="entry name" value="GLYCEROL DEHYDROGENASE 1"/>
    <property type="match status" value="1"/>
</dbReference>
<organism evidence="10">
    <name type="scientific">marine sediment metagenome</name>
    <dbReference type="NCBI Taxonomy" id="412755"/>
    <lineage>
        <taxon>unclassified sequences</taxon>
        <taxon>metagenomes</taxon>
        <taxon>ecological metagenomes</taxon>
    </lineage>
</organism>
<evidence type="ECO:0000256" key="9">
    <source>
        <dbReference type="ARBA" id="ARBA00023264"/>
    </source>
</evidence>
<keyword evidence="7" id="KW-0443">Lipid metabolism</keyword>
<evidence type="ECO:0000256" key="8">
    <source>
        <dbReference type="ARBA" id="ARBA00023209"/>
    </source>
</evidence>
<keyword evidence="1" id="KW-0963">Cytoplasm</keyword>
<dbReference type="Gene3D" id="1.20.1090.10">
    <property type="entry name" value="Dehydroquinate synthase-like - alpha domain"/>
    <property type="match status" value="1"/>
</dbReference>
<dbReference type="Pfam" id="PF13685">
    <property type="entry name" value="Fe-ADH_2"/>
    <property type="match status" value="1"/>
</dbReference>
<keyword evidence="8" id="KW-0594">Phospholipid biosynthesis</keyword>
<evidence type="ECO:0000256" key="3">
    <source>
        <dbReference type="ARBA" id="ARBA00022723"/>
    </source>
</evidence>
<keyword evidence="4" id="KW-0521">NADP</keyword>
<evidence type="ECO:0000256" key="6">
    <source>
        <dbReference type="ARBA" id="ARBA00023027"/>
    </source>
</evidence>